<feature type="compositionally biased region" description="Pro residues" evidence="1">
    <location>
        <begin position="26"/>
        <end position="41"/>
    </location>
</feature>
<proteinExistence type="predicted"/>
<evidence type="ECO:0000313" key="2">
    <source>
        <dbReference type="EMBL" id="JAD79316.1"/>
    </source>
</evidence>
<name>A0A0A9CUM6_ARUDO</name>
<protein>
    <submittedName>
        <fullName evidence="2">Uncharacterized protein</fullName>
    </submittedName>
</protein>
<accession>A0A0A9CUM6</accession>
<dbReference type="EMBL" id="GBRH01218579">
    <property type="protein sequence ID" value="JAD79316.1"/>
    <property type="molecule type" value="Transcribed_RNA"/>
</dbReference>
<evidence type="ECO:0000256" key="1">
    <source>
        <dbReference type="SAM" id="MobiDB-lite"/>
    </source>
</evidence>
<sequence>MRGTPPPRREHPHRPVLTWLPASSSAPPPRASTPPRPPRPTPAGAMAR</sequence>
<feature type="region of interest" description="Disordered" evidence="1">
    <location>
        <begin position="1"/>
        <end position="48"/>
    </location>
</feature>
<dbReference type="AlphaFoldDB" id="A0A0A9CUM6"/>
<organism evidence="2">
    <name type="scientific">Arundo donax</name>
    <name type="common">Giant reed</name>
    <name type="synonym">Donax arundinaceus</name>
    <dbReference type="NCBI Taxonomy" id="35708"/>
    <lineage>
        <taxon>Eukaryota</taxon>
        <taxon>Viridiplantae</taxon>
        <taxon>Streptophyta</taxon>
        <taxon>Embryophyta</taxon>
        <taxon>Tracheophyta</taxon>
        <taxon>Spermatophyta</taxon>
        <taxon>Magnoliopsida</taxon>
        <taxon>Liliopsida</taxon>
        <taxon>Poales</taxon>
        <taxon>Poaceae</taxon>
        <taxon>PACMAD clade</taxon>
        <taxon>Arundinoideae</taxon>
        <taxon>Arundineae</taxon>
        <taxon>Arundo</taxon>
    </lineage>
</organism>
<reference evidence="2" key="1">
    <citation type="submission" date="2014-09" db="EMBL/GenBank/DDBJ databases">
        <authorList>
            <person name="Magalhaes I.L.F."/>
            <person name="Oliveira U."/>
            <person name="Santos F.R."/>
            <person name="Vidigal T.H.D.A."/>
            <person name="Brescovit A.D."/>
            <person name="Santos A.J."/>
        </authorList>
    </citation>
    <scope>NUCLEOTIDE SEQUENCE</scope>
    <source>
        <tissue evidence="2">Shoot tissue taken approximately 20 cm above the soil surface</tissue>
    </source>
</reference>
<reference evidence="2" key="2">
    <citation type="journal article" date="2015" name="Data Brief">
        <title>Shoot transcriptome of the giant reed, Arundo donax.</title>
        <authorList>
            <person name="Barrero R.A."/>
            <person name="Guerrero F.D."/>
            <person name="Moolhuijzen P."/>
            <person name="Goolsby J.A."/>
            <person name="Tidwell J."/>
            <person name="Bellgard S.E."/>
            <person name="Bellgard M.I."/>
        </authorList>
    </citation>
    <scope>NUCLEOTIDE SEQUENCE</scope>
    <source>
        <tissue evidence="2">Shoot tissue taken approximately 20 cm above the soil surface</tissue>
    </source>
</reference>